<name>A0A9P8Q2X4_WICPI</name>
<keyword evidence="2" id="KW-1185">Reference proteome</keyword>
<evidence type="ECO:0000313" key="1">
    <source>
        <dbReference type="EMBL" id="KAH3681764.1"/>
    </source>
</evidence>
<accession>A0A9P8Q2X4</accession>
<dbReference type="AlphaFoldDB" id="A0A9P8Q2X4"/>
<sequence length="116" mass="12976">MLIRSNEILEYLRMINKIAKFAISDLVDKFSLAPIVIGSYVTILLISAMKSCSSTNGLIGQMFLKKKERYPSRTSFLGRIPLILETVSPSSSLFCENGKMFIFLEIALSLKTFSAN</sequence>
<reference evidence="1" key="2">
    <citation type="submission" date="2021-01" db="EMBL/GenBank/DDBJ databases">
        <authorList>
            <person name="Schikora-Tamarit M.A."/>
        </authorList>
    </citation>
    <scope>NUCLEOTIDE SEQUENCE</scope>
    <source>
        <strain evidence="1">CBS2887</strain>
    </source>
</reference>
<protein>
    <submittedName>
        <fullName evidence="1">Uncharacterized protein</fullName>
    </submittedName>
</protein>
<evidence type="ECO:0000313" key="2">
    <source>
        <dbReference type="Proteomes" id="UP000774326"/>
    </source>
</evidence>
<dbReference type="Proteomes" id="UP000774326">
    <property type="component" value="Unassembled WGS sequence"/>
</dbReference>
<gene>
    <name evidence="1" type="ORF">WICPIJ_007282</name>
</gene>
<reference evidence="1" key="1">
    <citation type="journal article" date="2021" name="Open Biol.">
        <title>Shared evolutionary footprints suggest mitochondrial oxidative damage underlies multiple complex I losses in fungi.</title>
        <authorList>
            <person name="Schikora-Tamarit M.A."/>
            <person name="Marcet-Houben M."/>
            <person name="Nosek J."/>
            <person name="Gabaldon T."/>
        </authorList>
    </citation>
    <scope>NUCLEOTIDE SEQUENCE</scope>
    <source>
        <strain evidence="1">CBS2887</strain>
    </source>
</reference>
<comment type="caution">
    <text evidence="1">The sequence shown here is derived from an EMBL/GenBank/DDBJ whole genome shotgun (WGS) entry which is preliminary data.</text>
</comment>
<organism evidence="1 2">
    <name type="scientific">Wickerhamomyces pijperi</name>
    <name type="common">Yeast</name>
    <name type="synonym">Pichia pijperi</name>
    <dbReference type="NCBI Taxonomy" id="599730"/>
    <lineage>
        <taxon>Eukaryota</taxon>
        <taxon>Fungi</taxon>
        <taxon>Dikarya</taxon>
        <taxon>Ascomycota</taxon>
        <taxon>Saccharomycotina</taxon>
        <taxon>Saccharomycetes</taxon>
        <taxon>Phaffomycetales</taxon>
        <taxon>Wickerhamomycetaceae</taxon>
        <taxon>Wickerhamomyces</taxon>
    </lineage>
</organism>
<proteinExistence type="predicted"/>
<dbReference type="EMBL" id="JAEUBG010004222">
    <property type="protein sequence ID" value="KAH3681764.1"/>
    <property type="molecule type" value="Genomic_DNA"/>
</dbReference>